<comment type="caution">
    <text evidence="5">The sequence shown here is derived from an EMBL/GenBank/DDBJ whole genome shotgun (WGS) entry which is preliminary data.</text>
</comment>
<protein>
    <recommendedName>
        <fullName evidence="4">AB hydrolase-1 domain-containing protein</fullName>
    </recommendedName>
</protein>
<evidence type="ECO:0000313" key="6">
    <source>
        <dbReference type="Proteomes" id="UP000355283"/>
    </source>
</evidence>
<sequence length="474" mass="51053">MHPKARTPPSPTSPRSISLASLSFLTVLSLKLLSMLLYHALGPVLNRSLPSHLAAEGPSLLGVDHVLRVPVPRPGKGGRDRGGDRDELGDDSLFMTLLVKKALPPAGEGGEWQGEGGGGSKGGVVREERGKGNLPPLLFLLHGFPDDPSTFHAQVLPFARAGFDVLLPVMPGYEPSTALLPSSSYSLPSLATMLEDVIAWAQSPALARALCGGKAEGGKGEEGQQGGGLEEGEIGEEECRNPLPRDVHLFGHDWGAVLAYILAQKGSREKVRVTSVVTVAVPHEAARGFLTHPRQFLNSWYMLFIQLPFLPEFWFRAGGRFWGLHQLWRGWSPGYTLPPSHLASLHATFSEPGVLMSSMQYYRDNVPGMLLEILKARLGWGGSGTEGEGERKEASVVAAPTLALSGLNDGCIDPVLYDAAMGLPTDGMRVDHTLFPAGVRVMKLEGGGHFLHREKAEEVNDLAVAWFKKHSKMG</sequence>
<evidence type="ECO:0000256" key="1">
    <source>
        <dbReference type="ARBA" id="ARBA00022801"/>
    </source>
</evidence>
<dbReference type="SUPFAM" id="SSF53474">
    <property type="entry name" value="alpha/beta-Hydrolases"/>
    <property type="match status" value="1"/>
</dbReference>
<keyword evidence="6" id="KW-1185">Reference proteome</keyword>
<dbReference type="InterPro" id="IPR000639">
    <property type="entry name" value="Epox_hydrolase-like"/>
</dbReference>
<feature type="domain" description="AB hydrolase-1" evidence="4">
    <location>
        <begin position="138"/>
        <end position="461"/>
    </location>
</feature>
<evidence type="ECO:0000259" key="4">
    <source>
        <dbReference type="Pfam" id="PF12697"/>
    </source>
</evidence>
<evidence type="ECO:0000313" key="5">
    <source>
        <dbReference type="EMBL" id="TFJ79971.1"/>
    </source>
</evidence>
<dbReference type="EMBL" id="SDOX01000183">
    <property type="protein sequence ID" value="TFJ79971.1"/>
    <property type="molecule type" value="Genomic_DNA"/>
</dbReference>
<comment type="similarity">
    <text evidence="2">Belongs to the AB hydrolase superfamily. Epoxide hydrolase family.</text>
</comment>
<proteinExistence type="inferred from homology"/>
<reference evidence="5 6" key="1">
    <citation type="submission" date="2019-01" db="EMBL/GenBank/DDBJ databases">
        <title>Nuclear Genome Assembly of the Microalgal Biofuel strain Nannochloropsis salina CCMP1776.</title>
        <authorList>
            <person name="Hovde B."/>
        </authorList>
    </citation>
    <scope>NUCLEOTIDE SEQUENCE [LARGE SCALE GENOMIC DNA]</scope>
    <source>
        <strain evidence="5 6">CCMP1776</strain>
    </source>
</reference>
<gene>
    <name evidence="5" type="ORF">NSK_008529</name>
</gene>
<accession>A0A4D9CLJ1</accession>
<name>A0A4D9CLJ1_9STRA</name>
<evidence type="ECO:0000256" key="3">
    <source>
        <dbReference type="SAM" id="MobiDB-lite"/>
    </source>
</evidence>
<dbReference type="GO" id="GO:0016787">
    <property type="term" value="F:hydrolase activity"/>
    <property type="evidence" value="ECO:0007669"/>
    <property type="project" value="UniProtKB-KW"/>
</dbReference>
<organism evidence="5 6">
    <name type="scientific">Nannochloropsis salina CCMP1776</name>
    <dbReference type="NCBI Taxonomy" id="1027361"/>
    <lineage>
        <taxon>Eukaryota</taxon>
        <taxon>Sar</taxon>
        <taxon>Stramenopiles</taxon>
        <taxon>Ochrophyta</taxon>
        <taxon>Eustigmatophyceae</taxon>
        <taxon>Eustigmatales</taxon>
        <taxon>Monodopsidaceae</taxon>
        <taxon>Microchloropsis</taxon>
        <taxon>Microchloropsis salina</taxon>
    </lineage>
</organism>
<dbReference type="PRINTS" id="PR00412">
    <property type="entry name" value="EPOXHYDRLASE"/>
</dbReference>
<dbReference type="Pfam" id="PF12697">
    <property type="entry name" value="Abhydrolase_6"/>
    <property type="match status" value="1"/>
</dbReference>
<dbReference type="AlphaFoldDB" id="A0A4D9CLJ1"/>
<dbReference type="Proteomes" id="UP000355283">
    <property type="component" value="Unassembled WGS sequence"/>
</dbReference>
<feature type="region of interest" description="Disordered" evidence="3">
    <location>
        <begin position="105"/>
        <end position="128"/>
    </location>
</feature>
<dbReference type="OrthoDB" id="408373at2759"/>
<evidence type="ECO:0000256" key="2">
    <source>
        <dbReference type="ARBA" id="ARBA00038334"/>
    </source>
</evidence>
<feature type="compositionally biased region" description="Gly residues" evidence="3">
    <location>
        <begin position="107"/>
        <end position="122"/>
    </location>
</feature>
<dbReference type="InterPro" id="IPR029058">
    <property type="entry name" value="AB_hydrolase_fold"/>
</dbReference>
<dbReference type="Gene3D" id="3.40.50.1820">
    <property type="entry name" value="alpha/beta hydrolase"/>
    <property type="match status" value="1"/>
</dbReference>
<dbReference type="PANTHER" id="PTHR43329">
    <property type="entry name" value="EPOXIDE HYDROLASE"/>
    <property type="match status" value="1"/>
</dbReference>
<dbReference type="InterPro" id="IPR000073">
    <property type="entry name" value="AB_hydrolase_1"/>
</dbReference>
<keyword evidence="1" id="KW-0378">Hydrolase</keyword>
<feature type="region of interest" description="Disordered" evidence="3">
    <location>
        <begin position="215"/>
        <end position="234"/>
    </location>
</feature>